<dbReference type="Pfam" id="PF03184">
    <property type="entry name" value="DDE_1"/>
    <property type="match status" value="1"/>
</dbReference>
<accession>A0A8S2UKJ9</accession>
<organism evidence="2 4">
    <name type="scientific">Rotaria magnacalcarata</name>
    <dbReference type="NCBI Taxonomy" id="392030"/>
    <lineage>
        <taxon>Eukaryota</taxon>
        <taxon>Metazoa</taxon>
        <taxon>Spiralia</taxon>
        <taxon>Gnathifera</taxon>
        <taxon>Rotifera</taxon>
        <taxon>Eurotatoria</taxon>
        <taxon>Bdelloidea</taxon>
        <taxon>Philodinida</taxon>
        <taxon>Philodinidae</taxon>
        <taxon>Rotaria</taxon>
    </lineage>
</organism>
<proteinExistence type="predicted"/>
<protein>
    <recommendedName>
        <fullName evidence="1">DDE-1 domain-containing protein</fullName>
    </recommendedName>
</protein>
<evidence type="ECO:0000259" key="1">
    <source>
        <dbReference type="Pfam" id="PF03184"/>
    </source>
</evidence>
<dbReference type="Proteomes" id="UP000681720">
    <property type="component" value="Unassembled WGS sequence"/>
</dbReference>
<evidence type="ECO:0000313" key="2">
    <source>
        <dbReference type="EMBL" id="CAF4349147.1"/>
    </source>
</evidence>
<dbReference type="Proteomes" id="UP000681967">
    <property type="component" value="Unassembled WGS sequence"/>
</dbReference>
<dbReference type="EMBL" id="CAJOBJ010045750">
    <property type="protein sequence ID" value="CAF4349147.1"/>
    <property type="molecule type" value="Genomic_DNA"/>
</dbReference>
<name>A0A8S2UKJ9_9BILA</name>
<gene>
    <name evidence="3" type="ORF">BYL167_LOCUS32988</name>
    <name evidence="2" type="ORF">GIL414_LOCUS27898</name>
</gene>
<feature type="domain" description="DDE-1" evidence="1">
    <location>
        <begin position="174"/>
        <end position="256"/>
    </location>
</feature>
<dbReference type="InterPro" id="IPR004875">
    <property type="entry name" value="DDE_SF_endonuclease_dom"/>
</dbReference>
<dbReference type="GO" id="GO:0003676">
    <property type="term" value="F:nucleic acid binding"/>
    <property type="evidence" value="ECO:0007669"/>
    <property type="project" value="InterPro"/>
</dbReference>
<dbReference type="EMBL" id="CAJOBH010062789">
    <property type="protein sequence ID" value="CAF4433509.1"/>
    <property type="molecule type" value="Genomic_DNA"/>
</dbReference>
<evidence type="ECO:0000313" key="4">
    <source>
        <dbReference type="Proteomes" id="UP000681720"/>
    </source>
</evidence>
<reference evidence="2" key="1">
    <citation type="submission" date="2021-02" db="EMBL/GenBank/DDBJ databases">
        <authorList>
            <person name="Nowell W R."/>
        </authorList>
    </citation>
    <scope>NUCLEOTIDE SEQUENCE</scope>
</reference>
<sequence>MVRNYIRKRHSSTYNEKELLDAIEKIRSGEWTYKEASQKTKISSDWGELCTFKDVMKYGTEYVNILNLQPRFRFGAPTKEWYYGFIKRWSHRLKTMKSIRLEKLRAGVTKEVVNEWFLKLHSVLKKLNLLDKPSNIFNVDESGFGGDPGRKVVLVKRGTKYANQVHGGSGKSHTTVLLTISAEDTCLPPYIICKSLRLYDQWCPKNVIPGAVYNGTESGWIDENCFYDYLSKSFIPKTHNIARLLLLILDNHSTNLSIRTAKLAIQS</sequence>
<dbReference type="AlphaFoldDB" id="A0A8S2UKJ9"/>
<evidence type="ECO:0000313" key="3">
    <source>
        <dbReference type="EMBL" id="CAF4433509.1"/>
    </source>
</evidence>
<comment type="caution">
    <text evidence="2">The sequence shown here is derived from an EMBL/GenBank/DDBJ whole genome shotgun (WGS) entry which is preliminary data.</text>
</comment>